<evidence type="ECO:0000259" key="11">
    <source>
        <dbReference type="PROSITE" id="PS50893"/>
    </source>
</evidence>
<protein>
    <submittedName>
        <fullName evidence="12">Putative Fe3+-siderophore ABC transporter ATP-binding protein</fullName>
    </submittedName>
</protein>
<dbReference type="InterPro" id="IPR051535">
    <property type="entry name" value="Siderophore_ABC-ATPase"/>
</dbReference>
<keyword evidence="8" id="KW-0406">Ion transport</keyword>
<dbReference type="EMBL" id="AP018365">
    <property type="protein sequence ID" value="BBA96284.1"/>
    <property type="molecule type" value="Genomic_DNA"/>
</dbReference>
<organism evidence="12 13">
    <name type="scientific">Actinacidiphila reveromycinica</name>
    <dbReference type="NCBI Taxonomy" id="659352"/>
    <lineage>
        <taxon>Bacteria</taxon>
        <taxon>Bacillati</taxon>
        <taxon>Actinomycetota</taxon>
        <taxon>Actinomycetes</taxon>
        <taxon>Kitasatosporales</taxon>
        <taxon>Streptomycetaceae</taxon>
        <taxon>Actinacidiphila</taxon>
    </lineage>
</organism>
<dbReference type="Gene3D" id="3.40.50.300">
    <property type="entry name" value="P-loop containing nucleotide triphosphate hydrolases"/>
    <property type="match status" value="1"/>
</dbReference>
<dbReference type="PROSITE" id="PS00211">
    <property type="entry name" value="ABC_TRANSPORTER_1"/>
    <property type="match status" value="1"/>
</dbReference>
<dbReference type="GO" id="GO:0005524">
    <property type="term" value="F:ATP binding"/>
    <property type="evidence" value="ECO:0007669"/>
    <property type="project" value="UniProtKB-KW"/>
</dbReference>
<keyword evidence="6 12" id="KW-0067">ATP-binding</keyword>
<feature type="region of interest" description="Disordered" evidence="10">
    <location>
        <begin position="1"/>
        <end position="53"/>
    </location>
</feature>
<dbReference type="GO" id="GO:0005886">
    <property type="term" value="C:plasma membrane"/>
    <property type="evidence" value="ECO:0007669"/>
    <property type="project" value="UniProtKB-SubCell"/>
</dbReference>
<feature type="domain" description="ABC transporter" evidence="11">
    <location>
        <begin position="51"/>
        <end position="287"/>
    </location>
</feature>
<dbReference type="AlphaFoldDB" id="A0A7U3UPB0"/>
<evidence type="ECO:0000256" key="2">
    <source>
        <dbReference type="ARBA" id="ARBA00022448"/>
    </source>
</evidence>
<dbReference type="GO" id="GO:0006826">
    <property type="term" value="P:iron ion transport"/>
    <property type="evidence" value="ECO:0007669"/>
    <property type="project" value="UniProtKB-KW"/>
</dbReference>
<dbReference type="PANTHER" id="PTHR42771:SF2">
    <property type="entry name" value="IRON(3+)-HYDROXAMATE IMPORT ATP-BINDING PROTEIN FHUC"/>
    <property type="match status" value="1"/>
</dbReference>
<keyword evidence="2" id="KW-0813">Transport</keyword>
<evidence type="ECO:0000313" key="13">
    <source>
        <dbReference type="Proteomes" id="UP000595703"/>
    </source>
</evidence>
<gene>
    <name evidence="12" type="ORF">RVR_1513</name>
</gene>
<dbReference type="PROSITE" id="PS50893">
    <property type="entry name" value="ABC_TRANSPORTER_2"/>
    <property type="match status" value="1"/>
</dbReference>
<name>A0A7U3UPB0_9ACTN</name>
<evidence type="ECO:0000256" key="5">
    <source>
        <dbReference type="ARBA" id="ARBA00022741"/>
    </source>
</evidence>
<dbReference type="Pfam" id="PF00005">
    <property type="entry name" value="ABC_tran"/>
    <property type="match status" value="1"/>
</dbReference>
<dbReference type="Proteomes" id="UP000595703">
    <property type="component" value="Chromosome"/>
</dbReference>
<sequence>MPTASAREAELLSNTDTDAGTAGAAGSIGPKIKPDPKTPTGPAPAGPPSSLAARGLHLGYEQRTVVRGVSVEIPTGQVTMIVGPNACGKSTLLRGLARLLAPSAGEVLLDGHSIHALPTRQVAERLGILPQTPVAPDGIRVVDLVGRGRYPHQGWFRRWTAEDDEAVAEALAATDTLDLADRSVDELSGGQRQRVWIAVALAQRTGVLLLDEPTTYLDLPHQVEVLDLVTDLNRERGATVVTVLHDLNLACRYGDHLVAMKDGVVCAEGAPRDVVTAETVREIFGIDCRIVSDEVSGTPLVLPIGRHHCNP</sequence>
<dbReference type="InterPro" id="IPR017871">
    <property type="entry name" value="ABC_transporter-like_CS"/>
</dbReference>
<dbReference type="InterPro" id="IPR003593">
    <property type="entry name" value="AAA+_ATPase"/>
</dbReference>
<reference evidence="12 13" key="4">
    <citation type="journal article" date="2020" name="Sci. Rep.">
        <title>beta-carboline chemical signals induce reveromycin production through a LuxR family regulator in Streptomyces sp. SN-593.</title>
        <authorList>
            <person name="Panthee S."/>
            <person name="Kito N."/>
            <person name="Hayashi T."/>
            <person name="Shimizu T."/>
            <person name="Ishikawa J."/>
            <person name="Hamamoto H."/>
            <person name="Osada H."/>
            <person name="Takahashi S."/>
        </authorList>
    </citation>
    <scope>NUCLEOTIDE SEQUENCE [LARGE SCALE GENOMIC DNA]</scope>
    <source>
        <strain evidence="12 13">SN-593</strain>
    </source>
</reference>
<comment type="subcellular location">
    <subcellularLocation>
        <location evidence="1">Cell membrane</location>
        <topology evidence="1">Peripheral membrane protein</topology>
    </subcellularLocation>
</comment>
<evidence type="ECO:0000256" key="7">
    <source>
        <dbReference type="ARBA" id="ARBA00023004"/>
    </source>
</evidence>
<dbReference type="PANTHER" id="PTHR42771">
    <property type="entry name" value="IRON(3+)-HYDROXAMATE IMPORT ATP-BINDING PROTEIN FHUC"/>
    <property type="match status" value="1"/>
</dbReference>
<dbReference type="KEGG" id="arev:RVR_1513"/>
<dbReference type="InterPro" id="IPR003439">
    <property type="entry name" value="ABC_transporter-like_ATP-bd"/>
</dbReference>
<keyword evidence="13" id="KW-1185">Reference proteome</keyword>
<dbReference type="SUPFAM" id="SSF52540">
    <property type="entry name" value="P-loop containing nucleoside triphosphate hydrolases"/>
    <property type="match status" value="1"/>
</dbReference>
<dbReference type="SMART" id="SM00382">
    <property type="entry name" value="AAA"/>
    <property type="match status" value="1"/>
</dbReference>
<evidence type="ECO:0000256" key="3">
    <source>
        <dbReference type="ARBA" id="ARBA00022475"/>
    </source>
</evidence>
<reference evidence="12 13" key="3">
    <citation type="journal article" date="2011" name="Nat. Chem. Biol.">
        <title>Reveromycin A biosynthesis uses RevG and RevJ for stereospecific spiroacetal formation.</title>
        <authorList>
            <person name="Takahashi S."/>
            <person name="Toyoda A."/>
            <person name="Sekiyama Y."/>
            <person name="Takagi H."/>
            <person name="Nogawa T."/>
            <person name="Uramoto M."/>
            <person name="Suzuki R."/>
            <person name="Koshino H."/>
            <person name="Kumano T."/>
            <person name="Panthee S."/>
            <person name="Dairi T."/>
            <person name="Ishikawa J."/>
            <person name="Ikeda H."/>
            <person name="Sakaki Y."/>
            <person name="Osada H."/>
        </authorList>
    </citation>
    <scope>NUCLEOTIDE SEQUENCE [LARGE SCALE GENOMIC DNA]</scope>
    <source>
        <strain evidence="12 13">SN-593</strain>
    </source>
</reference>
<dbReference type="GO" id="GO:0016887">
    <property type="term" value="F:ATP hydrolysis activity"/>
    <property type="evidence" value="ECO:0007669"/>
    <property type="project" value="InterPro"/>
</dbReference>
<keyword evidence="3" id="KW-1003">Cell membrane</keyword>
<reference evidence="12 13" key="2">
    <citation type="journal article" date="2011" name="J. Antibiot.">
        <title>Furaquinocins I and J: novel polyketide isoprenoid hybrid compounds from Streptomyces reveromyceticus SN-593.</title>
        <authorList>
            <person name="Panthee S."/>
            <person name="Takahashi S."/>
            <person name="Takagi H."/>
            <person name="Nogawa T."/>
            <person name="Oowada E."/>
            <person name="Uramoto M."/>
            <person name="Osada H."/>
        </authorList>
    </citation>
    <scope>NUCLEOTIDE SEQUENCE [LARGE SCALE GENOMIC DNA]</scope>
    <source>
        <strain evidence="12 13">SN-593</strain>
    </source>
</reference>
<reference evidence="12 13" key="1">
    <citation type="journal article" date="2010" name="J. Bacteriol.">
        <title>Biochemical characterization of a novel indole prenyltransferase from Streptomyces sp. SN-593.</title>
        <authorList>
            <person name="Takahashi S."/>
            <person name="Takagi H."/>
            <person name="Toyoda A."/>
            <person name="Uramoto M."/>
            <person name="Nogawa T."/>
            <person name="Ueki M."/>
            <person name="Sakaki Y."/>
            <person name="Osada H."/>
        </authorList>
    </citation>
    <scope>NUCLEOTIDE SEQUENCE [LARGE SCALE GENOMIC DNA]</scope>
    <source>
        <strain evidence="12 13">SN-593</strain>
    </source>
</reference>
<evidence type="ECO:0000313" key="12">
    <source>
        <dbReference type="EMBL" id="BBA96284.1"/>
    </source>
</evidence>
<keyword evidence="4" id="KW-0410">Iron transport</keyword>
<evidence type="ECO:0000256" key="1">
    <source>
        <dbReference type="ARBA" id="ARBA00004202"/>
    </source>
</evidence>
<proteinExistence type="predicted"/>
<dbReference type="InterPro" id="IPR027417">
    <property type="entry name" value="P-loop_NTPase"/>
</dbReference>
<dbReference type="FunFam" id="3.40.50.300:FF:000134">
    <property type="entry name" value="Iron-enterobactin ABC transporter ATP-binding protein"/>
    <property type="match status" value="1"/>
</dbReference>
<keyword evidence="5" id="KW-0547">Nucleotide-binding</keyword>
<evidence type="ECO:0000256" key="10">
    <source>
        <dbReference type="SAM" id="MobiDB-lite"/>
    </source>
</evidence>
<keyword evidence="9" id="KW-0472">Membrane</keyword>
<feature type="compositionally biased region" description="Pro residues" evidence="10">
    <location>
        <begin position="37"/>
        <end position="47"/>
    </location>
</feature>
<evidence type="ECO:0000256" key="6">
    <source>
        <dbReference type="ARBA" id="ARBA00022840"/>
    </source>
</evidence>
<accession>A0A7U3UPB0</accession>
<evidence type="ECO:0000256" key="9">
    <source>
        <dbReference type="ARBA" id="ARBA00023136"/>
    </source>
</evidence>
<evidence type="ECO:0000256" key="4">
    <source>
        <dbReference type="ARBA" id="ARBA00022496"/>
    </source>
</evidence>
<feature type="compositionally biased region" description="Low complexity" evidence="10">
    <location>
        <begin position="15"/>
        <end position="25"/>
    </location>
</feature>
<evidence type="ECO:0000256" key="8">
    <source>
        <dbReference type="ARBA" id="ARBA00023065"/>
    </source>
</evidence>
<dbReference type="CDD" id="cd03214">
    <property type="entry name" value="ABC_Iron-Siderophores_B12_Hemin"/>
    <property type="match status" value="1"/>
</dbReference>
<keyword evidence="7" id="KW-0408">Iron</keyword>